<sequence length="326" mass="37390">MNNLLHALGTPYVNDQNDTLYSFERATDPWVRPHPQQVLAIAPPGPRIWQWAGGWRCPTIRALWDPPNVNANYTAFLANTRNPQYDHKIQYENVLNWNINTQQVLQQFPILNCPYNYHHIQLDDRLRPSANPHPHYGPYWHEAGLTSRLDATVFPDLRRVQCYLAFIRNYNGPPGPDVLPFVPLFTCSGSDGWHNAFLPDRCALHSDYQVYHIGRLFGEIKPSYKFQASWRDAAAGFRANAEYRQVLSQVTFYCTRTGRQQPGQQTARYGFVITETEVVLLRRRNNGQIYASEGFPLQVAPPPNRLSGMQALIYIHLLAASLDGLM</sequence>
<reference evidence="1" key="1">
    <citation type="submission" date="2022-07" db="EMBL/GenBank/DDBJ databases">
        <title>Genome Sequence of Phlebia brevispora.</title>
        <authorList>
            <person name="Buettner E."/>
        </authorList>
    </citation>
    <scope>NUCLEOTIDE SEQUENCE</scope>
    <source>
        <strain evidence="1">MPL23</strain>
    </source>
</reference>
<organism evidence="1 2">
    <name type="scientific">Phlebia brevispora</name>
    <dbReference type="NCBI Taxonomy" id="194682"/>
    <lineage>
        <taxon>Eukaryota</taxon>
        <taxon>Fungi</taxon>
        <taxon>Dikarya</taxon>
        <taxon>Basidiomycota</taxon>
        <taxon>Agaricomycotina</taxon>
        <taxon>Agaricomycetes</taxon>
        <taxon>Polyporales</taxon>
        <taxon>Meruliaceae</taxon>
        <taxon>Phlebia</taxon>
    </lineage>
</organism>
<evidence type="ECO:0000313" key="1">
    <source>
        <dbReference type="EMBL" id="KAJ3553826.1"/>
    </source>
</evidence>
<evidence type="ECO:0000313" key="2">
    <source>
        <dbReference type="Proteomes" id="UP001148662"/>
    </source>
</evidence>
<protein>
    <submittedName>
        <fullName evidence="1">Uncharacterized protein</fullName>
    </submittedName>
</protein>
<keyword evidence="2" id="KW-1185">Reference proteome</keyword>
<dbReference type="EMBL" id="JANHOG010000493">
    <property type="protein sequence ID" value="KAJ3553826.1"/>
    <property type="molecule type" value="Genomic_DNA"/>
</dbReference>
<comment type="caution">
    <text evidence="1">The sequence shown here is derived from an EMBL/GenBank/DDBJ whole genome shotgun (WGS) entry which is preliminary data.</text>
</comment>
<dbReference type="Proteomes" id="UP001148662">
    <property type="component" value="Unassembled WGS sequence"/>
</dbReference>
<gene>
    <name evidence="1" type="ORF">NM688_g3410</name>
</gene>
<name>A0ACC1T622_9APHY</name>
<proteinExistence type="predicted"/>
<accession>A0ACC1T622</accession>